<organism evidence="7 8">
    <name type="scientific">Oncorhynchus mykiss</name>
    <name type="common">Rainbow trout</name>
    <name type="synonym">Salmo gairdneri</name>
    <dbReference type="NCBI Taxonomy" id="8022"/>
    <lineage>
        <taxon>Eukaryota</taxon>
        <taxon>Metazoa</taxon>
        <taxon>Chordata</taxon>
        <taxon>Craniata</taxon>
        <taxon>Vertebrata</taxon>
        <taxon>Euteleostomi</taxon>
        <taxon>Actinopterygii</taxon>
        <taxon>Neopterygii</taxon>
        <taxon>Teleostei</taxon>
        <taxon>Protacanthopterygii</taxon>
        <taxon>Salmoniformes</taxon>
        <taxon>Salmonidae</taxon>
        <taxon>Salmoninae</taxon>
        <taxon>Oncorhynchus</taxon>
    </lineage>
</organism>
<evidence type="ECO:0000313" key="8">
    <source>
        <dbReference type="Proteomes" id="UP000193380"/>
    </source>
</evidence>
<dbReference type="EMBL" id="FR955567">
    <property type="protein sequence ID" value="CDR00285.1"/>
    <property type="molecule type" value="Genomic_DNA"/>
</dbReference>
<reference evidence="7" key="2">
    <citation type="submission" date="2014-03" db="EMBL/GenBank/DDBJ databases">
        <authorList>
            <person name="Genoscope - CEA"/>
        </authorList>
    </citation>
    <scope>NUCLEOTIDE SEQUENCE</scope>
</reference>
<feature type="non-terminal residue" evidence="7">
    <location>
        <position position="1"/>
    </location>
</feature>
<dbReference type="PANTHER" id="PTHR23403:SF1">
    <property type="entry name" value="TREHALASE"/>
    <property type="match status" value="1"/>
</dbReference>
<dbReference type="Proteomes" id="UP000193380">
    <property type="component" value="Unassembled WGS sequence"/>
</dbReference>
<evidence type="ECO:0000256" key="6">
    <source>
        <dbReference type="ARBA" id="ARBA00031637"/>
    </source>
</evidence>
<evidence type="ECO:0000256" key="5">
    <source>
        <dbReference type="ARBA" id="ARBA00030473"/>
    </source>
</evidence>
<evidence type="ECO:0000256" key="1">
    <source>
        <dbReference type="ARBA" id="ARBA00001576"/>
    </source>
</evidence>
<dbReference type="GO" id="GO:0004555">
    <property type="term" value="F:alpha,alpha-trehalase activity"/>
    <property type="evidence" value="ECO:0007669"/>
    <property type="project" value="UniProtKB-EC"/>
</dbReference>
<protein>
    <recommendedName>
        <fullName evidence="4">Trehalase</fullName>
        <ecNumber evidence="3">3.2.1.28</ecNumber>
    </recommendedName>
    <alternativeName>
        <fullName evidence="5">Alpha,alpha-trehalase</fullName>
    </alternativeName>
    <alternativeName>
        <fullName evidence="6">Alpha,alpha-trehalose glucohydrolase</fullName>
    </alternativeName>
</protein>
<evidence type="ECO:0000256" key="3">
    <source>
        <dbReference type="ARBA" id="ARBA00012757"/>
    </source>
</evidence>
<dbReference type="SUPFAM" id="SSF48208">
    <property type="entry name" value="Six-hairpin glycosidases"/>
    <property type="match status" value="1"/>
</dbReference>
<evidence type="ECO:0000256" key="4">
    <source>
        <dbReference type="ARBA" id="ARBA00019905"/>
    </source>
</evidence>
<comment type="catalytic activity">
    <reaction evidence="1">
        <text>alpha,alpha-trehalose + H2O = alpha-D-glucose + beta-D-glucose</text>
        <dbReference type="Rhea" id="RHEA:32675"/>
        <dbReference type="ChEBI" id="CHEBI:15377"/>
        <dbReference type="ChEBI" id="CHEBI:15903"/>
        <dbReference type="ChEBI" id="CHEBI:16551"/>
        <dbReference type="ChEBI" id="CHEBI:17925"/>
        <dbReference type="EC" id="3.2.1.28"/>
    </reaction>
</comment>
<dbReference type="InterPro" id="IPR008928">
    <property type="entry name" value="6-hairpin_glycosidase_sf"/>
</dbReference>
<proteinExistence type="inferred from homology"/>
<evidence type="ECO:0000256" key="2">
    <source>
        <dbReference type="ARBA" id="ARBA00005615"/>
    </source>
</evidence>
<accession>A0A060ZGG9</accession>
<dbReference type="EC" id="3.2.1.28" evidence="3"/>
<dbReference type="Gene3D" id="1.50.10.10">
    <property type="match status" value="1"/>
</dbReference>
<dbReference type="GO" id="GO:0005993">
    <property type="term" value="P:trehalose catabolic process"/>
    <property type="evidence" value="ECO:0007669"/>
    <property type="project" value="TreeGrafter"/>
</dbReference>
<dbReference type="InterPro" id="IPR001661">
    <property type="entry name" value="Glyco_hydro_37"/>
</dbReference>
<dbReference type="STRING" id="8022.A0A060ZGG9"/>
<evidence type="ECO:0000313" key="7">
    <source>
        <dbReference type="EMBL" id="CDR00285.1"/>
    </source>
</evidence>
<dbReference type="Pfam" id="PF01204">
    <property type="entry name" value="Trehalase"/>
    <property type="match status" value="1"/>
</dbReference>
<dbReference type="PANTHER" id="PTHR23403">
    <property type="entry name" value="TREHALASE"/>
    <property type="match status" value="1"/>
</dbReference>
<dbReference type="PaxDb" id="8022-A0A060ZGG9"/>
<sequence>LSLCALPPPCDSEIYCYGDILRQVQTAKLFDDDKHFVDMKLKSAPDIILTAFHNLTHGDPNSVPPAVLRDFLHKYFDEPGKEFAPWSPPDWHDNPQFLAGIADAELRSWAEKLHHLWKSLGRKVIS</sequence>
<gene>
    <name evidence="7" type="ORF">GSONMT00000092001</name>
</gene>
<name>A0A060ZGG9_ONCMY</name>
<dbReference type="InterPro" id="IPR012341">
    <property type="entry name" value="6hp_glycosidase-like_sf"/>
</dbReference>
<dbReference type="AlphaFoldDB" id="A0A060ZGG9"/>
<reference evidence="7" key="1">
    <citation type="journal article" date="2014" name="Nat. Commun.">
        <title>The rainbow trout genome provides novel insights into evolution after whole-genome duplication in vertebrates.</title>
        <authorList>
            <person name="Berthelot C."/>
            <person name="Brunet F."/>
            <person name="Chalopin D."/>
            <person name="Juanchich A."/>
            <person name="Bernard M."/>
            <person name="Noel B."/>
            <person name="Bento P."/>
            <person name="Da Silva C."/>
            <person name="Labadie K."/>
            <person name="Alberti A."/>
            <person name="Aury J.M."/>
            <person name="Louis A."/>
            <person name="Dehais P."/>
            <person name="Bardou P."/>
            <person name="Montfort J."/>
            <person name="Klopp C."/>
            <person name="Cabau C."/>
            <person name="Gaspin C."/>
            <person name="Thorgaard G.H."/>
            <person name="Boussaha M."/>
            <person name="Quillet E."/>
            <person name="Guyomard R."/>
            <person name="Galiana D."/>
            <person name="Bobe J."/>
            <person name="Volff J.N."/>
            <person name="Genet C."/>
            <person name="Wincker P."/>
            <person name="Jaillon O."/>
            <person name="Roest Crollius H."/>
            <person name="Guiguen Y."/>
        </authorList>
    </citation>
    <scope>NUCLEOTIDE SEQUENCE [LARGE SCALE GENOMIC DNA]</scope>
</reference>
<comment type="similarity">
    <text evidence="2">Belongs to the glycosyl hydrolase 37 family.</text>
</comment>